<organism evidence="1">
    <name type="scientific">marine sediment metagenome</name>
    <dbReference type="NCBI Taxonomy" id="412755"/>
    <lineage>
        <taxon>unclassified sequences</taxon>
        <taxon>metagenomes</taxon>
        <taxon>ecological metagenomes</taxon>
    </lineage>
</organism>
<name>A0A0F9G6F3_9ZZZZ</name>
<proteinExistence type="predicted"/>
<comment type="caution">
    <text evidence="1">The sequence shown here is derived from an EMBL/GenBank/DDBJ whole genome shotgun (WGS) entry which is preliminary data.</text>
</comment>
<protein>
    <submittedName>
        <fullName evidence="1">Uncharacterized protein</fullName>
    </submittedName>
</protein>
<accession>A0A0F9G6F3</accession>
<evidence type="ECO:0000313" key="1">
    <source>
        <dbReference type="EMBL" id="KKL86031.1"/>
    </source>
</evidence>
<sequence>MEIHTPRDALYNIGLFETLCFVSTNETNHWFMIDDTLMYRIGTPERRCENLIDSWEV</sequence>
<gene>
    <name evidence="1" type="ORF">LCGC14_1948840</name>
</gene>
<dbReference type="EMBL" id="LAZR01021233">
    <property type="protein sequence ID" value="KKL86031.1"/>
    <property type="molecule type" value="Genomic_DNA"/>
</dbReference>
<dbReference type="AlphaFoldDB" id="A0A0F9G6F3"/>
<reference evidence="1" key="1">
    <citation type="journal article" date="2015" name="Nature">
        <title>Complex archaea that bridge the gap between prokaryotes and eukaryotes.</title>
        <authorList>
            <person name="Spang A."/>
            <person name="Saw J.H."/>
            <person name="Jorgensen S.L."/>
            <person name="Zaremba-Niedzwiedzka K."/>
            <person name="Martijn J."/>
            <person name="Lind A.E."/>
            <person name="van Eijk R."/>
            <person name="Schleper C."/>
            <person name="Guy L."/>
            <person name="Ettema T.J."/>
        </authorList>
    </citation>
    <scope>NUCLEOTIDE SEQUENCE</scope>
</reference>